<keyword evidence="1" id="KW-1185">Reference proteome</keyword>
<reference evidence="2" key="2">
    <citation type="submission" date="2025-08" db="UniProtKB">
        <authorList>
            <consortium name="RefSeq"/>
        </authorList>
    </citation>
    <scope>IDENTIFICATION</scope>
    <source>
        <tissue evidence="2">Leaf</tissue>
    </source>
</reference>
<gene>
    <name evidence="2" type="primary">LOC142171692</name>
</gene>
<protein>
    <submittedName>
        <fullName evidence="2">Uncharacterized protein LOC142171692</fullName>
    </submittedName>
</protein>
<reference evidence="1" key="1">
    <citation type="journal article" date="2014" name="Nat. Commun.">
        <title>The tobacco genome sequence and its comparison with those of tomato and potato.</title>
        <authorList>
            <person name="Sierro N."/>
            <person name="Battey J.N."/>
            <person name="Ouadi S."/>
            <person name="Bakaher N."/>
            <person name="Bovet L."/>
            <person name="Willig A."/>
            <person name="Goepfert S."/>
            <person name="Peitsch M.C."/>
            <person name="Ivanov N.V."/>
        </authorList>
    </citation>
    <scope>NUCLEOTIDE SEQUENCE [LARGE SCALE GENOMIC DNA]</scope>
</reference>
<evidence type="ECO:0000313" key="2">
    <source>
        <dbReference type="RefSeq" id="XP_075091482.1"/>
    </source>
</evidence>
<evidence type="ECO:0000313" key="1">
    <source>
        <dbReference type="Proteomes" id="UP000790787"/>
    </source>
</evidence>
<organism evidence="1 2">
    <name type="scientific">Nicotiana tabacum</name>
    <name type="common">Common tobacco</name>
    <dbReference type="NCBI Taxonomy" id="4097"/>
    <lineage>
        <taxon>Eukaryota</taxon>
        <taxon>Viridiplantae</taxon>
        <taxon>Streptophyta</taxon>
        <taxon>Embryophyta</taxon>
        <taxon>Tracheophyta</taxon>
        <taxon>Spermatophyta</taxon>
        <taxon>Magnoliopsida</taxon>
        <taxon>eudicotyledons</taxon>
        <taxon>Gunneridae</taxon>
        <taxon>Pentapetalae</taxon>
        <taxon>asterids</taxon>
        <taxon>lamiids</taxon>
        <taxon>Solanales</taxon>
        <taxon>Solanaceae</taxon>
        <taxon>Nicotianoideae</taxon>
        <taxon>Nicotianeae</taxon>
        <taxon>Nicotiana</taxon>
    </lineage>
</organism>
<proteinExistence type="predicted"/>
<dbReference type="RefSeq" id="XP_075091482.1">
    <property type="nucleotide sequence ID" value="XM_075235381.1"/>
</dbReference>
<dbReference type="Proteomes" id="UP000790787">
    <property type="component" value="Chromosome 17"/>
</dbReference>
<name>A0AC58T2M3_TOBAC</name>
<sequence>MFGRPLARCLGPTQTEYVIKEVHEGHCGNHTGGRSLVKTLIRAGYYWPKMEEDAESFVAKCDRCQRYGNNMHRLAELLHIVIFPCPFIKWGMDIVGPFPRAKGKIGTGETPFSLVYSSEALILVEIGEPSMRFTQATEESNNEELRTNLNLLEQRREAPLIRMAAQKQTSERYYNRKAHLRYFKIGDFVLKKGFQSTKTAGAGKLNPNWEGPYKV</sequence>
<accession>A0AC58T2M3</accession>